<organism evidence="2 3">
    <name type="scientific">Neolewinella litorea</name>
    <dbReference type="NCBI Taxonomy" id="2562452"/>
    <lineage>
        <taxon>Bacteria</taxon>
        <taxon>Pseudomonadati</taxon>
        <taxon>Bacteroidota</taxon>
        <taxon>Saprospiria</taxon>
        <taxon>Saprospirales</taxon>
        <taxon>Lewinellaceae</taxon>
        <taxon>Neolewinella</taxon>
    </lineage>
</organism>
<dbReference type="RefSeq" id="WP_136459504.1">
    <property type="nucleotide sequence ID" value="NZ_SRSF01000004.1"/>
</dbReference>
<dbReference type="OrthoDB" id="1098521at2"/>
<accession>A0A4S4NLY9</accession>
<name>A0A4S4NLY9_9BACT</name>
<evidence type="ECO:0000313" key="3">
    <source>
        <dbReference type="Proteomes" id="UP000308528"/>
    </source>
</evidence>
<proteinExistence type="predicted"/>
<sequence>MKHQRITELLDRYFAGETTLEEERALKKYFRGSHVAEDLKVYAPLFAYWDREASIAAPARVGTLRPRRLPRLLLTLAAALLLLLVARGLVLKPSPTPTAFPVAEAAPVDWSRHEITDEKEALLFLRTVLKSTSRQLTQGPAITLRELREADQIIH</sequence>
<evidence type="ECO:0000256" key="1">
    <source>
        <dbReference type="SAM" id="Phobius"/>
    </source>
</evidence>
<feature type="transmembrane region" description="Helical" evidence="1">
    <location>
        <begin position="72"/>
        <end position="90"/>
    </location>
</feature>
<keyword evidence="1" id="KW-0472">Membrane</keyword>
<protein>
    <submittedName>
        <fullName evidence="2">Uncharacterized protein</fullName>
    </submittedName>
</protein>
<comment type="caution">
    <text evidence="2">The sequence shown here is derived from an EMBL/GenBank/DDBJ whole genome shotgun (WGS) entry which is preliminary data.</text>
</comment>
<keyword evidence="1" id="KW-0812">Transmembrane</keyword>
<keyword evidence="3" id="KW-1185">Reference proteome</keyword>
<dbReference type="Proteomes" id="UP000308528">
    <property type="component" value="Unassembled WGS sequence"/>
</dbReference>
<gene>
    <name evidence="2" type="ORF">E4021_11495</name>
</gene>
<evidence type="ECO:0000313" key="2">
    <source>
        <dbReference type="EMBL" id="THH39371.1"/>
    </source>
</evidence>
<reference evidence="2 3" key="1">
    <citation type="submission" date="2019-04" db="EMBL/GenBank/DDBJ databases">
        <title>Lewinella litorea sp. nov., isolated from a marine sand.</title>
        <authorList>
            <person name="Yoon J.-H."/>
        </authorList>
    </citation>
    <scope>NUCLEOTIDE SEQUENCE [LARGE SCALE GENOMIC DNA]</scope>
    <source>
        <strain evidence="2 3">HSMS-39</strain>
    </source>
</reference>
<dbReference type="EMBL" id="SRSF01000004">
    <property type="protein sequence ID" value="THH39371.1"/>
    <property type="molecule type" value="Genomic_DNA"/>
</dbReference>
<keyword evidence="1" id="KW-1133">Transmembrane helix</keyword>
<dbReference type="AlphaFoldDB" id="A0A4S4NLY9"/>